<comment type="similarity">
    <text evidence="2">Belongs to the nucleotide-sugar transporter family. SLC35A subfamily.</text>
</comment>
<evidence type="ECO:0000256" key="6">
    <source>
        <dbReference type="ARBA" id="ARBA00023136"/>
    </source>
</evidence>
<dbReference type="Pfam" id="PF04142">
    <property type="entry name" value="Nuc_sug_transp"/>
    <property type="match status" value="1"/>
</dbReference>
<dbReference type="GO" id="GO:0000139">
    <property type="term" value="C:Golgi membrane"/>
    <property type="evidence" value="ECO:0007669"/>
    <property type="project" value="UniProtKB-SubCell"/>
</dbReference>
<keyword evidence="3" id="KW-0762">Sugar transport</keyword>
<keyword evidence="5 7" id="KW-1133">Transmembrane helix</keyword>
<dbReference type="SUPFAM" id="SSF103481">
    <property type="entry name" value="Multidrug resistance efflux transporter EmrE"/>
    <property type="match status" value="1"/>
</dbReference>
<comment type="subcellular location">
    <subcellularLocation>
        <location evidence="1">Golgi apparatus membrane</location>
        <topology evidence="1">Multi-pass membrane protein</topology>
    </subcellularLocation>
</comment>
<sequence length="301" mass="34220">MAEFIKTCVSLFIYTREKTFDSLLTNVLKEKKLFLLCKFHHKSSIRIIYFQDSIPSGMYALYNVLSFYSISLADPTTYFVLLQSRSLATGIIYQILFKKQLSALQWLSLVILTVGTSMKQFSFSSFNFVFNEAIPLILVQIVCASFAGVYNEYLLKARNVDFWVQNIFFYVNSIIINVFIFIIKGDVSSATLANTFKLPVLFLPLNLAVIGITTVMFLKHLNSVLKTIAAACELFFAASLSYLFFGIPIEMGTIFSVCMIWMSLYIYAVNPIKQPEKQKDGESMIEEKLDLLKSESNSNSV</sequence>
<evidence type="ECO:0000313" key="8">
    <source>
        <dbReference type="EMBL" id="CBY32897.1"/>
    </source>
</evidence>
<feature type="transmembrane region" description="Helical" evidence="7">
    <location>
        <begin position="162"/>
        <end position="183"/>
    </location>
</feature>
<dbReference type="InterPro" id="IPR007271">
    <property type="entry name" value="Nuc_sug_transpt"/>
</dbReference>
<keyword evidence="4 7" id="KW-0812">Transmembrane</keyword>
<dbReference type="PANTHER" id="PTHR10231">
    <property type="entry name" value="NUCLEOTIDE-SUGAR TRANSMEMBRANE TRANSPORTER"/>
    <property type="match status" value="1"/>
</dbReference>
<feature type="transmembrane region" description="Helical" evidence="7">
    <location>
        <begin position="103"/>
        <end position="121"/>
    </location>
</feature>
<evidence type="ECO:0000256" key="4">
    <source>
        <dbReference type="ARBA" id="ARBA00022692"/>
    </source>
</evidence>
<feature type="transmembrane region" description="Helical" evidence="7">
    <location>
        <begin position="251"/>
        <end position="269"/>
    </location>
</feature>
<accession>E4YBG0</accession>
<feature type="transmembrane region" description="Helical" evidence="7">
    <location>
        <begin position="59"/>
        <end position="82"/>
    </location>
</feature>
<evidence type="ECO:0000256" key="5">
    <source>
        <dbReference type="ARBA" id="ARBA00022989"/>
    </source>
</evidence>
<evidence type="ECO:0000256" key="3">
    <source>
        <dbReference type="ARBA" id="ARBA00022597"/>
    </source>
</evidence>
<dbReference type="EMBL" id="FN654377">
    <property type="protein sequence ID" value="CBY32897.1"/>
    <property type="molecule type" value="Genomic_DNA"/>
</dbReference>
<evidence type="ECO:0000256" key="2">
    <source>
        <dbReference type="ARBA" id="ARBA00009976"/>
    </source>
</evidence>
<evidence type="ECO:0000256" key="1">
    <source>
        <dbReference type="ARBA" id="ARBA00004653"/>
    </source>
</evidence>
<proteinExistence type="inferred from homology"/>
<dbReference type="InterPro" id="IPR037185">
    <property type="entry name" value="EmrE-like"/>
</dbReference>
<feature type="transmembrane region" description="Helical" evidence="7">
    <location>
        <begin position="225"/>
        <end position="245"/>
    </location>
</feature>
<dbReference type="Proteomes" id="UP000011014">
    <property type="component" value="Unassembled WGS sequence"/>
</dbReference>
<reference evidence="8" key="1">
    <citation type="journal article" date="2010" name="Science">
        <title>Plasticity of animal genome architecture unmasked by rapid evolution of a pelagic tunicate.</title>
        <authorList>
            <person name="Denoeud F."/>
            <person name="Henriet S."/>
            <person name="Mungpakdee S."/>
            <person name="Aury J.M."/>
            <person name="Da Silva C."/>
            <person name="Brinkmann H."/>
            <person name="Mikhaleva J."/>
            <person name="Olsen L.C."/>
            <person name="Jubin C."/>
            <person name="Canestro C."/>
            <person name="Bouquet J.M."/>
            <person name="Danks G."/>
            <person name="Poulain J."/>
            <person name="Campsteijn C."/>
            <person name="Adamski M."/>
            <person name="Cross I."/>
            <person name="Yadetie F."/>
            <person name="Muffato M."/>
            <person name="Louis A."/>
            <person name="Butcher S."/>
            <person name="Tsagkogeorga G."/>
            <person name="Konrad A."/>
            <person name="Singh S."/>
            <person name="Jensen M.F."/>
            <person name="Cong E.H."/>
            <person name="Eikeseth-Otteraa H."/>
            <person name="Noel B."/>
            <person name="Anthouard V."/>
            <person name="Porcel B.M."/>
            <person name="Kachouri-Lafond R."/>
            <person name="Nishino A."/>
            <person name="Ugolini M."/>
            <person name="Chourrout P."/>
            <person name="Nishida H."/>
            <person name="Aasland R."/>
            <person name="Huzurbazar S."/>
            <person name="Westhof E."/>
            <person name="Delsuc F."/>
            <person name="Lehrach H."/>
            <person name="Reinhardt R."/>
            <person name="Weissenbach J."/>
            <person name="Roy S.W."/>
            <person name="Artiguenave F."/>
            <person name="Postlethwait J.H."/>
            <person name="Manak J.R."/>
            <person name="Thompson E.M."/>
            <person name="Jaillon O."/>
            <person name="Du Pasquier L."/>
            <person name="Boudinot P."/>
            <person name="Liberles D.A."/>
            <person name="Volff J.N."/>
            <person name="Philippe H."/>
            <person name="Lenhard B."/>
            <person name="Roest Crollius H."/>
            <person name="Wincker P."/>
            <person name="Chourrout D."/>
        </authorList>
    </citation>
    <scope>NUCLEOTIDE SEQUENCE [LARGE SCALE GENOMIC DNA]</scope>
</reference>
<dbReference type="GO" id="GO:0015165">
    <property type="term" value="F:pyrimidine nucleotide-sugar transmembrane transporter activity"/>
    <property type="evidence" value="ECO:0007669"/>
    <property type="project" value="InterPro"/>
</dbReference>
<evidence type="ECO:0000256" key="7">
    <source>
        <dbReference type="SAM" id="Phobius"/>
    </source>
</evidence>
<name>E4YBG0_OIKDI</name>
<evidence type="ECO:0008006" key="9">
    <source>
        <dbReference type="Google" id="ProtNLM"/>
    </source>
</evidence>
<dbReference type="AlphaFoldDB" id="E4YBG0"/>
<feature type="transmembrane region" description="Helical" evidence="7">
    <location>
        <begin position="133"/>
        <end position="150"/>
    </location>
</feature>
<gene>
    <name evidence="8" type="ORF">GSOID_T00020757001</name>
</gene>
<keyword evidence="3" id="KW-0813">Transport</keyword>
<protein>
    <recommendedName>
        <fullName evidence="9">Sugar phosphate transporter domain-containing protein</fullName>
    </recommendedName>
</protein>
<organism evidence="8">
    <name type="scientific">Oikopleura dioica</name>
    <name type="common">Tunicate</name>
    <dbReference type="NCBI Taxonomy" id="34765"/>
    <lineage>
        <taxon>Eukaryota</taxon>
        <taxon>Metazoa</taxon>
        <taxon>Chordata</taxon>
        <taxon>Tunicata</taxon>
        <taxon>Appendicularia</taxon>
        <taxon>Copelata</taxon>
        <taxon>Oikopleuridae</taxon>
        <taxon>Oikopleura</taxon>
    </lineage>
</organism>
<feature type="transmembrane region" description="Helical" evidence="7">
    <location>
        <begin position="198"/>
        <end position="218"/>
    </location>
</feature>
<keyword evidence="6 7" id="KW-0472">Membrane</keyword>